<dbReference type="PANTHER" id="PTHR30451:SF5">
    <property type="entry name" value="SLR0019 PROTEIN"/>
    <property type="match status" value="1"/>
</dbReference>
<dbReference type="PANTHER" id="PTHR30451">
    <property type="entry name" value="OUTER MEMBRANE USHER PROTEIN"/>
    <property type="match status" value="1"/>
</dbReference>
<dbReference type="Gene3D" id="2.60.40.3110">
    <property type="match status" value="1"/>
</dbReference>
<dbReference type="Gene3D" id="2.60.40.2610">
    <property type="entry name" value="Outer membrane usher protein FimD, plug domain"/>
    <property type="match status" value="1"/>
</dbReference>
<dbReference type="GO" id="GO:0009297">
    <property type="term" value="P:pilus assembly"/>
    <property type="evidence" value="ECO:0007669"/>
    <property type="project" value="InterPro"/>
</dbReference>
<keyword evidence="2" id="KW-1185">Reference proteome</keyword>
<dbReference type="InterPro" id="IPR000015">
    <property type="entry name" value="Fimb_usher"/>
</dbReference>
<evidence type="ECO:0000313" key="1">
    <source>
        <dbReference type="EMBL" id="AGH96179.1"/>
    </source>
</evidence>
<sequence>MQIRLLTVVSILTFSIFANAEWIPVEVTLDEVVIGQAPMDVALDTGLANSVRASSLAEVLAPYLERNKIRHLQSLVRDASDTLMVSELERVGIQANFDEKELRLKLDIPLNQRLIKDFPLNGYREKTGLAIEGKPYSGYLNYSVQTSYSTQNTTGAGSREQYGPIQGQLELIQNLNFLTLESTATYREQEPQSFQRQNSSLVYNQEARQIRYRFGDFDTGAQGFQAALPAAGVQIQKQFNIRPDLGSLTKRSALIQVKQSSIMEVYVNGSLISRIRVNPGPYNLRELPVLYGRNLVQVVMLDDFGGREEFMVDLMFDDQILSEGVHDFSYQAGIPSYYNNFDKRYDDHVFSSIYHRYGVTNAFTFQAGFQNYQDAQQYQIGGGLITSLGTHFLDVAYYRDDSADAGRAWRWRYSSPDIHNNVVSHMRVFGGIENRSSNFKSIQYPTTILPYYSDKYDFVAQKQLGSTSSLSFALTELKGQNTGVDESTRRLGFQTYFSREWMGDVSYEWSNQRRDQILLTLTWNEILGYSSAAVAYNSAVRESSLRYNHNNSRQYQDTRLGLLAAQRNPTDGVSSESFDLDAEYFGRVVEPNVRLNQTRLGDDRSFTGQVGLRSAVAWTQESVGLSRPISDSFAIVAARGLGKSQLTVPDTQGDEGIPLKDGQKIVYTNLTSYIESQLQIDSTELPMGFYLEREAYVMKPSYRSGIFVPLQVVRSVVVKGRLKSDNPELVNYAYGKIWTSDGRVFSDSFFTDESGNFILDGISYGSYEVELSDPRLERIPLIIQMPDSSEVESEIESASDLDLGDIKVEKKAGT</sequence>
<dbReference type="EMBL" id="CP003537">
    <property type="protein sequence ID" value="AGH96179.1"/>
    <property type="molecule type" value="Genomic_DNA"/>
</dbReference>
<dbReference type="STRING" id="1184267.A11Q_1963"/>
<dbReference type="GO" id="GO:0015473">
    <property type="term" value="F:fimbrial usher porin activity"/>
    <property type="evidence" value="ECO:0007669"/>
    <property type="project" value="InterPro"/>
</dbReference>
<dbReference type="Proteomes" id="UP000012040">
    <property type="component" value="Chromosome"/>
</dbReference>
<dbReference type="eggNOG" id="COG3188">
    <property type="taxonomic scope" value="Bacteria"/>
</dbReference>
<organism evidence="1 2">
    <name type="scientific">Pseudobdellovibrio exovorus JSS</name>
    <dbReference type="NCBI Taxonomy" id="1184267"/>
    <lineage>
        <taxon>Bacteria</taxon>
        <taxon>Pseudomonadati</taxon>
        <taxon>Bdellovibrionota</taxon>
        <taxon>Bdellovibrionia</taxon>
        <taxon>Bdellovibrionales</taxon>
        <taxon>Pseudobdellovibrionaceae</taxon>
        <taxon>Pseudobdellovibrio</taxon>
    </lineage>
</organism>
<reference evidence="1 2" key="1">
    <citation type="journal article" date="2013" name="ISME J.">
        <title>By their genes ye shall know them: genomic signatures of predatory bacteria.</title>
        <authorList>
            <person name="Pasternak Z."/>
            <person name="Pietrokovski S."/>
            <person name="Rotem O."/>
            <person name="Gophna U."/>
            <person name="Lurie-Weinberger M.N."/>
            <person name="Jurkevitch E."/>
        </authorList>
    </citation>
    <scope>NUCLEOTIDE SEQUENCE [LARGE SCALE GENOMIC DNA]</scope>
    <source>
        <strain evidence="1 2">JSS</strain>
    </source>
</reference>
<dbReference type="Pfam" id="PF00577">
    <property type="entry name" value="Usher"/>
    <property type="match status" value="1"/>
</dbReference>
<proteinExistence type="predicted"/>
<dbReference type="PATRIC" id="fig|1184267.3.peg.1988"/>
<gene>
    <name evidence="1" type="ORF">A11Q_1963</name>
</gene>
<dbReference type="RefSeq" id="WP_015470669.1">
    <property type="nucleotide sequence ID" value="NC_020813.1"/>
</dbReference>
<dbReference type="HOGENOM" id="CLU_018476_0_0_7"/>
<dbReference type="InterPro" id="IPR042186">
    <property type="entry name" value="FimD_plug_dom"/>
</dbReference>
<dbReference type="GO" id="GO:0009279">
    <property type="term" value="C:cell outer membrane"/>
    <property type="evidence" value="ECO:0007669"/>
    <property type="project" value="TreeGrafter"/>
</dbReference>
<evidence type="ECO:0000313" key="2">
    <source>
        <dbReference type="Proteomes" id="UP000012040"/>
    </source>
</evidence>
<accession>M4VSJ0</accession>
<dbReference type="OrthoDB" id="5287225at2"/>
<name>M4VSJ0_9BACT</name>
<dbReference type="KEGG" id="bex:A11Q_1963"/>
<protein>
    <submittedName>
        <fullName evidence="1">Uncharacterized protein</fullName>
    </submittedName>
</protein>
<dbReference type="AlphaFoldDB" id="M4VSJ0"/>